<evidence type="ECO:0000313" key="9">
    <source>
        <dbReference type="EMBL" id="USF88688.1"/>
    </source>
</evidence>
<dbReference type="SUPFAM" id="SSF52172">
    <property type="entry name" value="CheY-like"/>
    <property type="match status" value="1"/>
</dbReference>
<dbReference type="InterPro" id="IPR058031">
    <property type="entry name" value="AAA_lid_NorR"/>
</dbReference>
<dbReference type="GO" id="GO:0006355">
    <property type="term" value="P:regulation of DNA-templated transcription"/>
    <property type="evidence" value="ECO:0007669"/>
    <property type="project" value="InterPro"/>
</dbReference>
<dbReference type="InterPro" id="IPR002197">
    <property type="entry name" value="HTH_Fis"/>
</dbReference>
<dbReference type="FunFam" id="3.40.50.300:FF:000006">
    <property type="entry name" value="DNA-binding transcriptional regulator NtrC"/>
    <property type="match status" value="1"/>
</dbReference>
<dbReference type="GO" id="GO:0000160">
    <property type="term" value="P:phosphorelay signal transduction system"/>
    <property type="evidence" value="ECO:0007669"/>
    <property type="project" value="InterPro"/>
</dbReference>
<gene>
    <name evidence="9" type="ORF">L0Y14_05510</name>
</gene>
<dbReference type="SUPFAM" id="SSF52540">
    <property type="entry name" value="P-loop containing nucleoside triphosphate hydrolases"/>
    <property type="match status" value="1"/>
</dbReference>
<dbReference type="Gene3D" id="3.40.50.2300">
    <property type="match status" value="1"/>
</dbReference>
<sequence length="455" mass="51174">MTPKILIVDDDSYTRTLLEGLFRNSQTKVDFALNGAEAKSKFRARDYHLILMDQRLPDANGLDLLREMRHQRPQQVAILITGYADVRDAVRAVREGVFDYLTKPFENLEELEAVIEKGLELDRAYREIRDLRESLGARQRGPILIGSSPAIERLLQQMEQVAPLDTTVLLEGESGTGKELVAQLIHNASSRTEGRFMAINCGAQSEQLLESTLFGFEKGAFTGAVRTTVGYLEEADGGTLFLDEIADMSQKLQTSMLRVLQERTFTRLGSTQVRSSDFRLICATNKRLEDEVKEGRFREDLFYRINVVALPLPPLRERREDVLALSTHFLAHFNAKFDKTAGPLTPGAIRALETCPWPGNVRQLQHAIERAVALKSDGPVTADDLDLIAQTSEPMVQEIGTLLPYQEARGNFERDYLTRLLEATGDNVSEAARQSGLSRQNLYVRMKRWGFVGKS</sequence>
<feature type="modified residue" description="4-aspartylphosphate" evidence="6">
    <location>
        <position position="53"/>
    </location>
</feature>
<dbReference type="InterPro" id="IPR003593">
    <property type="entry name" value="AAA+_ATPase"/>
</dbReference>
<keyword evidence="2" id="KW-0067">ATP-binding</keyword>
<dbReference type="Gene3D" id="1.10.8.60">
    <property type="match status" value="1"/>
</dbReference>
<dbReference type="Gene3D" id="1.10.10.60">
    <property type="entry name" value="Homeodomain-like"/>
    <property type="match status" value="1"/>
</dbReference>
<accession>A0A9J7A1N7</accession>
<keyword evidence="1" id="KW-0547">Nucleotide-binding</keyword>
<dbReference type="EMBL" id="CP090569">
    <property type="protein sequence ID" value="USF88688.1"/>
    <property type="molecule type" value="Genomic_DNA"/>
</dbReference>
<dbReference type="PROSITE" id="PS50110">
    <property type="entry name" value="RESPONSE_REGULATORY"/>
    <property type="match status" value="1"/>
</dbReference>
<name>A0A9J7A1N7_9GAMM</name>
<dbReference type="InterPro" id="IPR025944">
    <property type="entry name" value="Sigma_54_int_dom_CS"/>
</dbReference>
<evidence type="ECO:0000256" key="5">
    <source>
        <dbReference type="ARBA" id="ARBA00023163"/>
    </source>
</evidence>
<evidence type="ECO:0000256" key="3">
    <source>
        <dbReference type="ARBA" id="ARBA00023015"/>
    </source>
</evidence>
<evidence type="ECO:0000256" key="2">
    <source>
        <dbReference type="ARBA" id="ARBA00022840"/>
    </source>
</evidence>
<dbReference type="InterPro" id="IPR027417">
    <property type="entry name" value="P-loop_NTPase"/>
</dbReference>
<dbReference type="InterPro" id="IPR001789">
    <property type="entry name" value="Sig_transdc_resp-reg_receiver"/>
</dbReference>
<dbReference type="InterPro" id="IPR025943">
    <property type="entry name" value="Sigma_54_int_dom_ATP-bd_2"/>
</dbReference>
<dbReference type="Pfam" id="PF00072">
    <property type="entry name" value="Response_reg"/>
    <property type="match status" value="1"/>
</dbReference>
<dbReference type="SMART" id="SM00382">
    <property type="entry name" value="AAA"/>
    <property type="match status" value="1"/>
</dbReference>
<dbReference type="CDD" id="cd00009">
    <property type="entry name" value="AAA"/>
    <property type="match status" value="1"/>
</dbReference>
<evidence type="ECO:0000256" key="6">
    <source>
        <dbReference type="PROSITE-ProRule" id="PRU00169"/>
    </source>
</evidence>
<dbReference type="Gene3D" id="3.40.50.300">
    <property type="entry name" value="P-loop containing nucleotide triphosphate hydrolases"/>
    <property type="match status" value="1"/>
</dbReference>
<keyword evidence="6" id="KW-0597">Phosphoprotein</keyword>
<dbReference type="Pfam" id="PF02954">
    <property type="entry name" value="HTH_8"/>
    <property type="match status" value="1"/>
</dbReference>
<dbReference type="InterPro" id="IPR002078">
    <property type="entry name" value="Sigma_54_int"/>
</dbReference>
<dbReference type="Pfam" id="PF25601">
    <property type="entry name" value="AAA_lid_14"/>
    <property type="match status" value="1"/>
</dbReference>
<keyword evidence="10" id="KW-1185">Reference proteome</keyword>
<dbReference type="PANTHER" id="PTHR32071">
    <property type="entry name" value="TRANSCRIPTIONAL REGULATORY PROTEIN"/>
    <property type="match status" value="1"/>
</dbReference>
<dbReference type="SMART" id="SM00448">
    <property type="entry name" value="REC"/>
    <property type="match status" value="1"/>
</dbReference>
<organism evidence="9 10">
    <name type="scientific">Candidatus Endoriftia persephonae</name>
    <dbReference type="NCBI Taxonomy" id="393765"/>
    <lineage>
        <taxon>Bacteria</taxon>
        <taxon>Pseudomonadati</taxon>
        <taxon>Pseudomonadota</taxon>
        <taxon>Gammaproteobacteria</taxon>
        <taxon>Chromatiales</taxon>
        <taxon>Sedimenticolaceae</taxon>
        <taxon>Candidatus Endoriftia</taxon>
    </lineage>
</organism>
<dbReference type="AlphaFoldDB" id="A0A9J7A1N7"/>
<dbReference type="InterPro" id="IPR011006">
    <property type="entry name" value="CheY-like_superfamily"/>
</dbReference>
<dbReference type="KEGG" id="eps:L0Y14_05510"/>
<reference evidence="9" key="1">
    <citation type="journal article" date="2022" name="Mol. Ecol. Resour.">
        <title>The complete and closed genome of the facultative generalist Candidatus Endoriftia persephone from deep-sea hydrothermal vents.</title>
        <authorList>
            <person name="de Oliveira A.L."/>
            <person name="Srivastava A."/>
            <person name="Espada-Hinojosa S."/>
            <person name="Bright M."/>
        </authorList>
    </citation>
    <scope>NUCLEOTIDE SEQUENCE</scope>
    <source>
        <strain evidence="9">Tica-EPR-9o50.N</strain>
    </source>
</reference>
<feature type="domain" description="Response regulatory" evidence="8">
    <location>
        <begin position="4"/>
        <end position="118"/>
    </location>
</feature>
<keyword evidence="3" id="KW-0805">Transcription regulation</keyword>
<dbReference type="PROSITE" id="PS00688">
    <property type="entry name" value="SIGMA54_INTERACT_3"/>
    <property type="match status" value="1"/>
</dbReference>
<dbReference type="PROSITE" id="PS50045">
    <property type="entry name" value="SIGMA54_INTERACT_4"/>
    <property type="match status" value="1"/>
</dbReference>
<dbReference type="PROSITE" id="PS00676">
    <property type="entry name" value="SIGMA54_INTERACT_2"/>
    <property type="match status" value="1"/>
</dbReference>
<keyword evidence="5" id="KW-0804">Transcription</keyword>
<dbReference type="RefSeq" id="WP_005961036.1">
    <property type="nucleotide sequence ID" value="NZ_CP090569.1"/>
</dbReference>
<keyword evidence="4" id="KW-0238">DNA-binding</keyword>
<evidence type="ECO:0000313" key="10">
    <source>
        <dbReference type="Proteomes" id="UP001056649"/>
    </source>
</evidence>
<proteinExistence type="predicted"/>
<dbReference type="SUPFAM" id="SSF46689">
    <property type="entry name" value="Homeodomain-like"/>
    <property type="match status" value="1"/>
</dbReference>
<protein>
    <submittedName>
        <fullName evidence="9">Sigma-54 dependent transcriptional regulator</fullName>
    </submittedName>
</protein>
<evidence type="ECO:0000259" key="7">
    <source>
        <dbReference type="PROSITE" id="PS50045"/>
    </source>
</evidence>
<dbReference type="InterPro" id="IPR009057">
    <property type="entry name" value="Homeodomain-like_sf"/>
</dbReference>
<dbReference type="GO" id="GO:0043565">
    <property type="term" value="F:sequence-specific DNA binding"/>
    <property type="evidence" value="ECO:0007669"/>
    <property type="project" value="InterPro"/>
</dbReference>
<dbReference type="InterPro" id="IPR025662">
    <property type="entry name" value="Sigma_54_int_dom_ATP-bd_1"/>
</dbReference>
<feature type="domain" description="Sigma-54 factor interaction" evidence="7">
    <location>
        <begin position="144"/>
        <end position="373"/>
    </location>
</feature>
<dbReference type="PRINTS" id="PR01590">
    <property type="entry name" value="HTHFIS"/>
</dbReference>
<dbReference type="Proteomes" id="UP001056649">
    <property type="component" value="Chromosome"/>
</dbReference>
<dbReference type="Pfam" id="PF00158">
    <property type="entry name" value="Sigma54_activat"/>
    <property type="match status" value="1"/>
</dbReference>
<dbReference type="GO" id="GO:0005524">
    <property type="term" value="F:ATP binding"/>
    <property type="evidence" value="ECO:0007669"/>
    <property type="project" value="UniProtKB-KW"/>
</dbReference>
<evidence type="ECO:0000256" key="1">
    <source>
        <dbReference type="ARBA" id="ARBA00022741"/>
    </source>
</evidence>
<evidence type="ECO:0000256" key="4">
    <source>
        <dbReference type="ARBA" id="ARBA00023125"/>
    </source>
</evidence>
<dbReference type="PROSITE" id="PS00675">
    <property type="entry name" value="SIGMA54_INTERACT_1"/>
    <property type="match status" value="1"/>
</dbReference>
<evidence type="ECO:0000259" key="8">
    <source>
        <dbReference type="PROSITE" id="PS50110"/>
    </source>
</evidence>